<dbReference type="EMBL" id="BFAD01000006">
    <property type="protein sequence ID" value="GBE84581.1"/>
    <property type="molecule type" value="Genomic_DNA"/>
</dbReference>
<evidence type="ECO:0000313" key="1">
    <source>
        <dbReference type="EMBL" id="GBE84581.1"/>
    </source>
</evidence>
<accession>A0A401GQQ6</accession>
<dbReference type="STRING" id="139825.A0A401GQQ6"/>
<dbReference type="RefSeq" id="XP_027615494.1">
    <property type="nucleotide sequence ID" value="XM_027759693.1"/>
</dbReference>
<dbReference type="InterPro" id="IPR028978">
    <property type="entry name" value="Chorismate_lyase_/UTRA_dom_sf"/>
</dbReference>
<evidence type="ECO:0000313" key="2">
    <source>
        <dbReference type="Proteomes" id="UP000287166"/>
    </source>
</evidence>
<gene>
    <name evidence="1" type="ORF">SCP_0605600</name>
</gene>
<dbReference type="Proteomes" id="UP000287166">
    <property type="component" value="Unassembled WGS sequence"/>
</dbReference>
<dbReference type="GeneID" id="38781498"/>
<sequence>MLVLALMVPRLLHYPEKFRDLRWENRERSHQAKVARSTSPKRYCGSDFPIGTFVASFLGVAPAVLVGISNRTSVQFAWPPNITGVERIVLSAHGDLQRLLSAFFSRSINVALIYSHTTVEDPSGVSTSYPPSLSALPHPSPTAPLVQQRQVHLLCGSSVVCVATSTVRVTAAAPAQLFFGQKYAIGQVFRKMGCIPEFELVEAGVDGLGGPGSLWRKYKLYTEGFACEILEVFPNRDMFVRGEAWLNDKLTASASPRFEFAREDITSEEVMVRN</sequence>
<dbReference type="Gene3D" id="3.40.1410.10">
    <property type="entry name" value="Chorismate lyase-like"/>
    <property type="match status" value="1"/>
</dbReference>
<dbReference type="SUPFAM" id="SSF64288">
    <property type="entry name" value="Chorismate lyase-like"/>
    <property type="match status" value="1"/>
</dbReference>
<dbReference type="InParanoid" id="A0A401GQQ6"/>
<dbReference type="AlphaFoldDB" id="A0A401GQQ6"/>
<organism evidence="1 2">
    <name type="scientific">Sparassis crispa</name>
    <dbReference type="NCBI Taxonomy" id="139825"/>
    <lineage>
        <taxon>Eukaryota</taxon>
        <taxon>Fungi</taxon>
        <taxon>Dikarya</taxon>
        <taxon>Basidiomycota</taxon>
        <taxon>Agaricomycotina</taxon>
        <taxon>Agaricomycetes</taxon>
        <taxon>Polyporales</taxon>
        <taxon>Sparassidaceae</taxon>
        <taxon>Sparassis</taxon>
    </lineage>
</organism>
<protein>
    <submittedName>
        <fullName evidence="1">Uncharacterized protein</fullName>
    </submittedName>
</protein>
<proteinExistence type="predicted"/>
<name>A0A401GQQ6_9APHY</name>
<keyword evidence="2" id="KW-1185">Reference proteome</keyword>
<reference evidence="1 2" key="1">
    <citation type="journal article" date="2018" name="Sci. Rep.">
        <title>Genome sequence of the cauliflower mushroom Sparassis crispa (Hanabiratake) and its association with beneficial usage.</title>
        <authorList>
            <person name="Kiyama R."/>
            <person name="Furutani Y."/>
            <person name="Kawaguchi K."/>
            <person name="Nakanishi T."/>
        </authorList>
    </citation>
    <scope>NUCLEOTIDE SEQUENCE [LARGE SCALE GENOMIC DNA]</scope>
</reference>
<comment type="caution">
    <text evidence="1">The sequence shown here is derived from an EMBL/GenBank/DDBJ whole genome shotgun (WGS) entry which is preliminary data.</text>
</comment>
<dbReference type="OrthoDB" id="5673at2759"/>